<evidence type="ECO:0000256" key="2">
    <source>
        <dbReference type="ARBA" id="ARBA00022490"/>
    </source>
</evidence>
<feature type="repeat" description="WD" evidence="5">
    <location>
        <begin position="10"/>
        <end position="42"/>
    </location>
</feature>
<evidence type="ECO:0000256" key="4">
    <source>
        <dbReference type="ARBA" id="ARBA00022737"/>
    </source>
</evidence>
<evidence type="ECO:0000313" key="9">
    <source>
        <dbReference type="EMBL" id="WEW55917.1"/>
    </source>
</evidence>
<dbReference type="EMBL" id="CP120627">
    <property type="protein sequence ID" value="WEW55917.1"/>
    <property type="molecule type" value="Genomic_DNA"/>
</dbReference>
<dbReference type="InterPro" id="IPR011989">
    <property type="entry name" value="ARM-like"/>
</dbReference>
<evidence type="ECO:0000256" key="1">
    <source>
        <dbReference type="ARBA" id="ARBA00004496"/>
    </source>
</evidence>
<feature type="domain" description="PFU" evidence="7">
    <location>
        <begin position="371"/>
        <end position="467"/>
    </location>
</feature>
<dbReference type="AlphaFoldDB" id="A0AAF0IGL5"/>
<dbReference type="PANTHER" id="PTHR19849">
    <property type="entry name" value="PHOSPHOLIPASE A-2-ACTIVATING PROTEIN"/>
    <property type="match status" value="1"/>
</dbReference>
<keyword evidence="4" id="KW-0677">Repeat</keyword>
<reference evidence="9" key="1">
    <citation type="submission" date="2023-03" db="EMBL/GenBank/DDBJ databases">
        <title>Emydomyces testavorans Genome Sequence.</title>
        <authorList>
            <person name="Hoyer L."/>
        </authorList>
    </citation>
    <scope>NUCLEOTIDE SEQUENCE</scope>
    <source>
        <strain evidence="9">16-2883</strain>
    </source>
</reference>
<evidence type="ECO:0000256" key="3">
    <source>
        <dbReference type="ARBA" id="ARBA00022574"/>
    </source>
</evidence>
<dbReference type="Pfam" id="PF09070">
    <property type="entry name" value="PFU"/>
    <property type="match status" value="1"/>
</dbReference>
<evidence type="ECO:0000256" key="6">
    <source>
        <dbReference type="SAM" id="MobiDB-lite"/>
    </source>
</evidence>
<dbReference type="GO" id="GO:0005634">
    <property type="term" value="C:nucleus"/>
    <property type="evidence" value="ECO:0007669"/>
    <property type="project" value="TreeGrafter"/>
</dbReference>
<dbReference type="PROSITE" id="PS50082">
    <property type="entry name" value="WD_REPEATS_2"/>
    <property type="match status" value="3"/>
</dbReference>
<dbReference type="Pfam" id="PF08324">
    <property type="entry name" value="PUL"/>
    <property type="match status" value="1"/>
</dbReference>
<comment type="subcellular location">
    <subcellularLocation>
        <location evidence="1">Cytoplasm</location>
    </subcellularLocation>
</comment>
<dbReference type="SMART" id="SM00320">
    <property type="entry name" value="WD40"/>
    <property type="match status" value="7"/>
</dbReference>
<dbReference type="GO" id="GO:0005737">
    <property type="term" value="C:cytoplasm"/>
    <property type="evidence" value="ECO:0007669"/>
    <property type="project" value="UniProtKB-SubCell"/>
</dbReference>
<dbReference type="Gene3D" id="2.130.10.10">
    <property type="entry name" value="YVTN repeat-like/Quinoprotein amine dehydrogenase"/>
    <property type="match status" value="1"/>
</dbReference>
<evidence type="ECO:0000256" key="5">
    <source>
        <dbReference type="PROSITE-ProRule" id="PRU00221"/>
    </source>
</evidence>
<feature type="repeat" description="WD" evidence="5">
    <location>
        <begin position="105"/>
        <end position="138"/>
    </location>
</feature>
<dbReference type="InterPro" id="IPR036322">
    <property type="entry name" value="WD40_repeat_dom_sf"/>
</dbReference>
<evidence type="ECO:0000259" key="8">
    <source>
        <dbReference type="PROSITE" id="PS51396"/>
    </source>
</evidence>
<keyword evidence="10" id="KW-1185">Reference proteome</keyword>
<dbReference type="Pfam" id="PF00400">
    <property type="entry name" value="WD40"/>
    <property type="match status" value="5"/>
</dbReference>
<feature type="region of interest" description="Disordered" evidence="6">
    <location>
        <begin position="463"/>
        <end position="488"/>
    </location>
</feature>
<dbReference type="PROSITE" id="PS51394">
    <property type="entry name" value="PFU"/>
    <property type="match status" value="1"/>
</dbReference>
<keyword evidence="2" id="KW-0963">Cytoplasm</keyword>
<dbReference type="InterPro" id="IPR001680">
    <property type="entry name" value="WD40_rpt"/>
</dbReference>
<organism evidence="9 10">
    <name type="scientific">Emydomyces testavorans</name>
    <dbReference type="NCBI Taxonomy" id="2070801"/>
    <lineage>
        <taxon>Eukaryota</taxon>
        <taxon>Fungi</taxon>
        <taxon>Dikarya</taxon>
        <taxon>Ascomycota</taxon>
        <taxon>Pezizomycotina</taxon>
        <taxon>Eurotiomycetes</taxon>
        <taxon>Eurotiomycetidae</taxon>
        <taxon>Onygenales</taxon>
        <taxon>Nannizziopsiaceae</taxon>
        <taxon>Emydomyces</taxon>
    </lineage>
</organism>
<dbReference type="InterPro" id="IPR013535">
    <property type="entry name" value="PUL_dom"/>
</dbReference>
<dbReference type="FunFam" id="2.130.10.10:FF:000236">
    <property type="entry name" value="Polyubiquitin binding protein (Doa1/Ufd3)"/>
    <property type="match status" value="1"/>
</dbReference>
<sequence length="773" mass="83052">MPDFKISATLEGHSDDVRAVAFPGAKKILTASRDATVRIWSLVSTPPPTFDYTISSHGSAFVNSLAYYPPTKDYPEGLILSGGQDTIIEARQPNRPANADADALLLGHAHNVCSIDVCPEGGWVVSGSWDSSARLWTIGKWECDTVLEGHNGSVWAVLAYDRNTIITGCADKIIRIFNRAGQLQGSIQGSGEVIRALCKLPQGHLSGAQVASAGNDGVIRLWTINGQQVGQLYGHQSFVYSLASLPSGELVSSGEDRTVRIWQGDECIQTITHPAISVWSVAVCRESGDIVTGASDRIARVFSRVPERQGDEDLVRQFENAVKESSIPQEQVGKVNKEKLPGPDFLKQKSGTREGQVQMIREEDGSVTAHTWSSATREWIAVGTVVDSVGSSGRKVEYQGQDYDYVFDVDIEDGKPPLKLPYNLSQNPYDAATKFIHSHQLPVSYLDQVANFIITNTQGASIGSSSQPAADSGLGPQPPPSLPTSRPKVLPQASYLSIKTANLKAIQKKIGELNAQLVSTGSKDISLSPPDLETVLKLCNEVEQATKLKDSLLLEAALPLVVNVATVWPTASRLPGLDLLRLLAAASPMTATEQYSKGNLVHTVISSGVFDSPLNSNNAMLSVRMLANLFETEAGQQLVTASFDEITSRLNSVLSDRGAAANRNLTIAIATLYINFSVFIGSAGRTATAESGERGLVLLDQLIRILSNEKDSEVIYRALVALGTLVATLGDEVKTAALQVYDLEKILATVLDTAAGREPRVKGVVSEIRDAVQ</sequence>
<feature type="repeat" description="WD" evidence="5">
    <location>
        <begin position="232"/>
        <end position="263"/>
    </location>
</feature>
<protein>
    <submittedName>
        <fullName evidence="9">WD repeat protein Lub1</fullName>
    </submittedName>
</protein>
<dbReference type="PROSITE" id="PS50294">
    <property type="entry name" value="WD_REPEATS_REGION"/>
    <property type="match status" value="3"/>
</dbReference>
<dbReference type="CDD" id="cd00200">
    <property type="entry name" value="WD40"/>
    <property type="match status" value="1"/>
</dbReference>
<proteinExistence type="predicted"/>
<dbReference type="PANTHER" id="PTHR19849:SF0">
    <property type="entry name" value="PHOSPHOLIPASE A-2-ACTIVATING PROTEIN"/>
    <property type="match status" value="1"/>
</dbReference>
<evidence type="ECO:0000313" key="10">
    <source>
        <dbReference type="Proteomes" id="UP001219355"/>
    </source>
</evidence>
<dbReference type="InterPro" id="IPR038122">
    <property type="entry name" value="PFU_sf"/>
</dbReference>
<dbReference type="InterPro" id="IPR015155">
    <property type="entry name" value="PFU"/>
</dbReference>
<dbReference type="Gene3D" id="1.25.10.10">
    <property type="entry name" value="Leucine-rich Repeat Variant"/>
    <property type="match status" value="1"/>
</dbReference>
<evidence type="ECO:0000259" key="7">
    <source>
        <dbReference type="PROSITE" id="PS51394"/>
    </source>
</evidence>
<dbReference type="InterPro" id="IPR020472">
    <property type="entry name" value="WD40_PAC1"/>
</dbReference>
<feature type="domain" description="PUL" evidence="8">
    <location>
        <begin position="488"/>
        <end position="771"/>
    </location>
</feature>
<dbReference type="FunFam" id="3.10.20.870:FF:000003">
    <property type="entry name" value="Polyubiquitin binding (Doa1 Ufd3) protein"/>
    <property type="match status" value="1"/>
</dbReference>
<name>A0AAF0IGL5_9EURO</name>
<dbReference type="SUPFAM" id="SSF50978">
    <property type="entry name" value="WD40 repeat-like"/>
    <property type="match status" value="1"/>
</dbReference>
<dbReference type="GO" id="GO:0010992">
    <property type="term" value="P:ubiquitin recycling"/>
    <property type="evidence" value="ECO:0007669"/>
    <property type="project" value="TreeGrafter"/>
</dbReference>
<gene>
    <name evidence="9" type="primary">lub1</name>
    <name evidence="9" type="ORF">PRK78_001352</name>
</gene>
<dbReference type="FunFam" id="1.25.10.10:FF:000377">
    <property type="entry name" value="Polyubiquitin binding protein (Doa1/Ufd3)"/>
    <property type="match status" value="1"/>
</dbReference>
<dbReference type="PRINTS" id="PR00320">
    <property type="entry name" value="GPROTEINBRPT"/>
</dbReference>
<dbReference type="Gene3D" id="3.10.20.870">
    <property type="entry name" value="PFU (PLAA family ubiquitin binding), C-terminal domain"/>
    <property type="match status" value="1"/>
</dbReference>
<dbReference type="GO" id="GO:0043161">
    <property type="term" value="P:proteasome-mediated ubiquitin-dependent protein catabolic process"/>
    <property type="evidence" value="ECO:0007669"/>
    <property type="project" value="TreeGrafter"/>
</dbReference>
<accession>A0AAF0IGL5</accession>
<dbReference type="GO" id="GO:0043130">
    <property type="term" value="F:ubiquitin binding"/>
    <property type="evidence" value="ECO:0007669"/>
    <property type="project" value="TreeGrafter"/>
</dbReference>
<dbReference type="PROSITE" id="PS51396">
    <property type="entry name" value="PUL"/>
    <property type="match status" value="1"/>
</dbReference>
<keyword evidence="3 5" id="KW-0853">WD repeat</keyword>
<dbReference type="Proteomes" id="UP001219355">
    <property type="component" value="Chromosome 1"/>
</dbReference>
<dbReference type="InterPro" id="IPR015943">
    <property type="entry name" value="WD40/YVTN_repeat-like_dom_sf"/>
</dbReference>